<gene>
    <name evidence="1" type="ORF">MSAN_02507800</name>
</gene>
<accession>A0A8H6U0U3</accession>
<name>A0A8H6U0U3_9AGAR</name>
<proteinExistence type="predicted"/>
<evidence type="ECO:0000313" key="2">
    <source>
        <dbReference type="Proteomes" id="UP000623467"/>
    </source>
</evidence>
<dbReference type="AlphaFoldDB" id="A0A8H6U0U3"/>
<dbReference type="EMBL" id="JACAZH010000099">
    <property type="protein sequence ID" value="KAF7326509.1"/>
    <property type="molecule type" value="Genomic_DNA"/>
</dbReference>
<protein>
    <submittedName>
        <fullName evidence="1">Uncharacterized protein</fullName>
    </submittedName>
</protein>
<organism evidence="1 2">
    <name type="scientific">Mycena sanguinolenta</name>
    <dbReference type="NCBI Taxonomy" id="230812"/>
    <lineage>
        <taxon>Eukaryota</taxon>
        <taxon>Fungi</taxon>
        <taxon>Dikarya</taxon>
        <taxon>Basidiomycota</taxon>
        <taxon>Agaricomycotina</taxon>
        <taxon>Agaricomycetes</taxon>
        <taxon>Agaricomycetidae</taxon>
        <taxon>Agaricales</taxon>
        <taxon>Marasmiineae</taxon>
        <taxon>Mycenaceae</taxon>
        <taxon>Mycena</taxon>
    </lineage>
</organism>
<comment type="caution">
    <text evidence="1">The sequence shown here is derived from an EMBL/GenBank/DDBJ whole genome shotgun (WGS) entry which is preliminary data.</text>
</comment>
<sequence>MQQFLPLAQFNADLDSTPPRPRTFDRDRAAASKEIVHVATPYFCDGPRHTDYLSFFMEAQQAKDPVHYDMEELLDGAGTLTNLAGLVVSYIDSAVPPNDVLQWTPNTSILTKAIFSLSNSPAHGAWAPRISFRIPKVLFSPPEADADVAAAIDEGLLRALTLFAQSSWSNHIPKPRHAMDLRHGGHRETCNSYGKLLLSARNGLDSAVPQRSFLRSRLLSALEIDRELGIDVQDTEQGFK</sequence>
<dbReference type="Proteomes" id="UP000623467">
    <property type="component" value="Unassembled WGS sequence"/>
</dbReference>
<evidence type="ECO:0000313" key="1">
    <source>
        <dbReference type="EMBL" id="KAF7326509.1"/>
    </source>
</evidence>
<reference evidence="1" key="1">
    <citation type="submission" date="2020-05" db="EMBL/GenBank/DDBJ databases">
        <title>Mycena genomes resolve the evolution of fungal bioluminescence.</title>
        <authorList>
            <person name="Tsai I.J."/>
        </authorList>
    </citation>
    <scope>NUCLEOTIDE SEQUENCE</scope>
    <source>
        <strain evidence="1">160909Yilan</strain>
    </source>
</reference>
<keyword evidence="2" id="KW-1185">Reference proteome</keyword>